<proteinExistence type="predicted"/>
<sequence length="54" mass="6354">MYLFTGNIQQTTFSQLFLQKNTVHEQIHVHILWCRCNGELQLTANLHHTTSMII</sequence>
<dbReference type="EMBL" id="GBXM01069493">
    <property type="protein sequence ID" value="JAH39084.1"/>
    <property type="molecule type" value="Transcribed_RNA"/>
</dbReference>
<organism evidence="1">
    <name type="scientific">Anguilla anguilla</name>
    <name type="common">European freshwater eel</name>
    <name type="synonym">Muraena anguilla</name>
    <dbReference type="NCBI Taxonomy" id="7936"/>
    <lineage>
        <taxon>Eukaryota</taxon>
        <taxon>Metazoa</taxon>
        <taxon>Chordata</taxon>
        <taxon>Craniata</taxon>
        <taxon>Vertebrata</taxon>
        <taxon>Euteleostomi</taxon>
        <taxon>Actinopterygii</taxon>
        <taxon>Neopterygii</taxon>
        <taxon>Teleostei</taxon>
        <taxon>Anguilliformes</taxon>
        <taxon>Anguillidae</taxon>
        <taxon>Anguilla</taxon>
    </lineage>
</organism>
<accession>A0A0E9SCG9</accession>
<reference evidence="1" key="2">
    <citation type="journal article" date="2015" name="Fish Shellfish Immunol.">
        <title>Early steps in the European eel (Anguilla anguilla)-Vibrio vulnificus interaction in the gills: Role of the RtxA13 toxin.</title>
        <authorList>
            <person name="Callol A."/>
            <person name="Pajuelo D."/>
            <person name="Ebbesson L."/>
            <person name="Teles M."/>
            <person name="MacKenzie S."/>
            <person name="Amaro C."/>
        </authorList>
    </citation>
    <scope>NUCLEOTIDE SEQUENCE</scope>
</reference>
<dbReference type="AlphaFoldDB" id="A0A0E9SCG9"/>
<name>A0A0E9SCG9_ANGAN</name>
<evidence type="ECO:0000313" key="1">
    <source>
        <dbReference type="EMBL" id="JAH39084.1"/>
    </source>
</evidence>
<protein>
    <submittedName>
        <fullName evidence="1">Uncharacterized protein</fullName>
    </submittedName>
</protein>
<reference evidence="1" key="1">
    <citation type="submission" date="2014-11" db="EMBL/GenBank/DDBJ databases">
        <authorList>
            <person name="Amaro Gonzalez C."/>
        </authorList>
    </citation>
    <scope>NUCLEOTIDE SEQUENCE</scope>
</reference>